<dbReference type="AlphaFoldDB" id="A0A2C9DSD0"/>
<dbReference type="SMART" id="SM00497">
    <property type="entry name" value="IENR1"/>
    <property type="match status" value="1"/>
</dbReference>
<feature type="domain" description="Homing endonuclease LAGLIDADG" evidence="1">
    <location>
        <begin position="123"/>
        <end position="210"/>
    </location>
</feature>
<dbReference type="InterPro" id="IPR003647">
    <property type="entry name" value="Intron_nuc_1_rpt"/>
</dbReference>
<evidence type="ECO:0000313" key="2">
    <source>
        <dbReference type="EMBL" id="ATI20573.1"/>
    </source>
</evidence>
<evidence type="ECO:0000259" key="1">
    <source>
        <dbReference type="Pfam" id="PF00961"/>
    </source>
</evidence>
<reference evidence="2" key="1">
    <citation type="submission" date="2017-02" db="EMBL/GenBank/DDBJ databases">
        <title>Fungal Comparative Genomics of Melanconis species and Ophiognomonia clavigignenti-juglandacearum at Different Phylogenetic Distances.</title>
        <authorList>
            <person name="Demers J.E."/>
            <person name="Castlebury L.A."/>
        </authorList>
    </citation>
    <scope>NUCLEOTIDE SEQUENCE</scope>
    <source>
        <strain evidence="2">ATCC36624</strain>
    </source>
</reference>
<geneLocation type="mitochondrion" evidence="2"/>
<organism evidence="2">
    <name type="scientific">Ophiognomonia clavigignenti-juglandacearum</name>
    <dbReference type="NCBI Taxonomy" id="218668"/>
    <lineage>
        <taxon>Eukaryota</taxon>
        <taxon>Fungi</taxon>
        <taxon>Dikarya</taxon>
        <taxon>Ascomycota</taxon>
        <taxon>Pezizomycotina</taxon>
        <taxon>Sordariomycetes</taxon>
        <taxon>Sordariomycetidae</taxon>
        <taxon>Diaporthales</taxon>
        <taxon>Gnomoniaceae</taxon>
        <taxon>Ophiognomonia</taxon>
    </lineage>
</organism>
<sequence>MLPEIYLLTYSVWQYSTLIVNQLVFWFDEKYLLFNFAQTKKTKQGFPLNTTKSPIKFLPTPCGCEVGRRSITTISKGKEQDSIEYNSKTLLNKAVSDSCKTIPNNNSYHLSLSEENFLEWFRGLVDGEGCFYIKVSDISIRFRFDIYMHKDDSEMLKYIAERLGVGRVYIGDHFTSYVVSNQKDLLNIISIFDKYPLNTTKNLNFISFKKGYILYYNRTSSRVSPELREKILNIKNHMNKLQVNFKQPDGHEIKITPYWLLGLTEGEGYFSVASKTLRMEFGLGLTAGEIEVLKGIQEFLLGLPGQYKITRKDTNVLGLLVSSKAKDENSKPMARLYTYKTDYITNVLVPYFDSLTWLSKKELDYRDWKLILRLKNQGKHFMDEGKEVISLIANGMNNNRLSSNLPKKRTNLSLSSEDIQKKAIELLSLPSNYELQLDGKILIKSSGSYLKGRGNLGVKVVDEEGKLIFNFNSIKDCALFFNVHSRTIIRKLDQGNTLEFKGQNLVFKREVSLLP</sequence>
<dbReference type="SUPFAM" id="SSF55608">
    <property type="entry name" value="Homing endonucleases"/>
    <property type="match status" value="2"/>
</dbReference>
<dbReference type="InterPro" id="IPR051289">
    <property type="entry name" value="LAGLIDADG_Endonuclease"/>
</dbReference>
<accession>A0A2C9DSD0</accession>
<dbReference type="GO" id="GO:0004519">
    <property type="term" value="F:endonuclease activity"/>
    <property type="evidence" value="ECO:0007669"/>
    <property type="project" value="UniProtKB-KW"/>
</dbReference>
<dbReference type="EMBL" id="KY575058">
    <property type="protein sequence ID" value="ATI20573.1"/>
    <property type="molecule type" value="Genomic_DNA"/>
</dbReference>
<dbReference type="InterPro" id="IPR027434">
    <property type="entry name" value="Homing_endonucl"/>
</dbReference>
<feature type="domain" description="Homing endonuclease LAGLIDADG" evidence="1">
    <location>
        <begin position="260"/>
        <end position="371"/>
    </location>
</feature>
<dbReference type="PANTHER" id="PTHR36181">
    <property type="entry name" value="INTRON-ENCODED ENDONUCLEASE AI3-RELATED"/>
    <property type="match status" value="1"/>
</dbReference>
<dbReference type="GO" id="GO:0005739">
    <property type="term" value="C:mitochondrion"/>
    <property type="evidence" value="ECO:0007669"/>
    <property type="project" value="UniProtKB-ARBA"/>
</dbReference>
<protein>
    <submittedName>
        <fullName evidence="2">LAGLIDADG endonuclease</fullName>
    </submittedName>
</protein>
<dbReference type="PANTHER" id="PTHR36181:SF2">
    <property type="entry name" value="INTRON-ENCODED ENDONUCLEASE AI3-RELATED"/>
    <property type="match status" value="1"/>
</dbReference>
<keyword evidence="2" id="KW-0255">Endonuclease</keyword>
<dbReference type="InterPro" id="IPR004860">
    <property type="entry name" value="LAGLIDADG_dom"/>
</dbReference>
<name>A0A2C9DSD0_9PEZI</name>
<keyword evidence="2" id="KW-0540">Nuclease</keyword>
<dbReference type="Gene3D" id="3.10.28.10">
    <property type="entry name" value="Homing endonucleases"/>
    <property type="match status" value="2"/>
</dbReference>
<proteinExistence type="predicted"/>
<keyword evidence="2" id="KW-0496">Mitochondrion</keyword>
<dbReference type="Pfam" id="PF00961">
    <property type="entry name" value="LAGLIDADG_1"/>
    <property type="match status" value="2"/>
</dbReference>
<keyword evidence="2" id="KW-0378">Hydrolase</keyword>
<gene>
    <name evidence="2" type="primary">orf515</name>
</gene>